<evidence type="ECO:0000256" key="1">
    <source>
        <dbReference type="SAM" id="Phobius"/>
    </source>
</evidence>
<protein>
    <submittedName>
        <fullName evidence="2">Uncharacterized protein</fullName>
    </submittedName>
</protein>
<feature type="transmembrane region" description="Helical" evidence="1">
    <location>
        <begin position="101"/>
        <end position="121"/>
    </location>
</feature>
<keyword evidence="1" id="KW-1133">Transmembrane helix</keyword>
<proteinExistence type="predicted"/>
<evidence type="ECO:0000313" key="2">
    <source>
        <dbReference type="EnsemblMetazoa" id="GBRI022685-PA"/>
    </source>
</evidence>
<dbReference type="AlphaFoldDB" id="A0A1A9WK60"/>
<dbReference type="Proteomes" id="UP000091820">
    <property type="component" value="Unassembled WGS sequence"/>
</dbReference>
<organism evidence="2 3">
    <name type="scientific">Glossina brevipalpis</name>
    <dbReference type="NCBI Taxonomy" id="37001"/>
    <lineage>
        <taxon>Eukaryota</taxon>
        <taxon>Metazoa</taxon>
        <taxon>Ecdysozoa</taxon>
        <taxon>Arthropoda</taxon>
        <taxon>Hexapoda</taxon>
        <taxon>Insecta</taxon>
        <taxon>Pterygota</taxon>
        <taxon>Neoptera</taxon>
        <taxon>Endopterygota</taxon>
        <taxon>Diptera</taxon>
        <taxon>Brachycera</taxon>
        <taxon>Muscomorpha</taxon>
        <taxon>Hippoboscoidea</taxon>
        <taxon>Glossinidae</taxon>
        <taxon>Glossina</taxon>
    </lineage>
</organism>
<reference evidence="3" key="1">
    <citation type="submission" date="2014-03" db="EMBL/GenBank/DDBJ databases">
        <authorList>
            <person name="Aksoy S."/>
            <person name="Warren W."/>
            <person name="Wilson R.K."/>
        </authorList>
    </citation>
    <scope>NUCLEOTIDE SEQUENCE [LARGE SCALE GENOMIC DNA]</scope>
    <source>
        <strain evidence="3">IAEA</strain>
    </source>
</reference>
<name>A0A1A9WK60_9MUSC</name>
<keyword evidence="1" id="KW-0472">Membrane</keyword>
<sequence length="160" mass="18584">MIPILETHVLKNEENINFKGLLRRFLLLLTRHCTLNDVNKALQLLLTLYSSIKLELFSPNQPVSVLPLIRQLLAGTHKYDDVVQPLYTNVPVYINYDAEHIFWFQLIILLLLSLNLSFIVAKLFELKLMKFVCSTLSNTKDNVLNFKNLCSIEEQQLLKI</sequence>
<evidence type="ECO:0000313" key="3">
    <source>
        <dbReference type="Proteomes" id="UP000091820"/>
    </source>
</evidence>
<keyword evidence="3" id="KW-1185">Reference proteome</keyword>
<accession>A0A1A9WK60</accession>
<keyword evidence="1" id="KW-0812">Transmembrane</keyword>
<dbReference type="VEuPathDB" id="VectorBase:GBRI022685"/>
<dbReference type="EnsemblMetazoa" id="GBRI022685-RA">
    <property type="protein sequence ID" value="GBRI022685-PA"/>
    <property type="gene ID" value="GBRI022685"/>
</dbReference>
<reference evidence="2" key="2">
    <citation type="submission" date="2020-05" db="UniProtKB">
        <authorList>
            <consortium name="EnsemblMetazoa"/>
        </authorList>
    </citation>
    <scope>IDENTIFICATION</scope>
    <source>
        <strain evidence="2">IAEA</strain>
    </source>
</reference>